<evidence type="ECO:0000256" key="1">
    <source>
        <dbReference type="ARBA" id="ARBA00004651"/>
    </source>
</evidence>
<dbReference type="STRING" id="648782.SAMN04488554_0679"/>
<comment type="similarity">
    <text evidence="7">Belongs to the binding-protein-dependent transport system permease family.</text>
</comment>
<dbReference type="AlphaFoldDB" id="A0A1H5DHE7"/>
<dbReference type="OrthoDB" id="4053402at2"/>
<evidence type="ECO:0000313" key="10">
    <source>
        <dbReference type="Proteomes" id="UP000199220"/>
    </source>
</evidence>
<comment type="subcellular location">
    <subcellularLocation>
        <location evidence="1 7">Cell membrane</location>
        <topology evidence="1 7">Multi-pass membrane protein</topology>
    </subcellularLocation>
</comment>
<feature type="domain" description="ABC transmembrane type-1" evidence="8">
    <location>
        <begin position="85"/>
        <end position="298"/>
    </location>
</feature>
<dbReference type="PANTHER" id="PTHR30193">
    <property type="entry name" value="ABC TRANSPORTER PERMEASE PROTEIN"/>
    <property type="match status" value="1"/>
</dbReference>
<evidence type="ECO:0000256" key="6">
    <source>
        <dbReference type="ARBA" id="ARBA00023136"/>
    </source>
</evidence>
<feature type="transmembrane region" description="Helical" evidence="7">
    <location>
        <begin position="215"/>
        <end position="234"/>
    </location>
</feature>
<evidence type="ECO:0000256" key="4">
    <source>
        <dbReference type="ARBA" id="ARBA00022692"/>
    </source>
</evidence>
<dbReference type="InterPro" id="IPR035906">
    <property type="entry name" value="MetI-like_sf"/>
</dbReference>
<sequence>MAVRTDDSRPRTRGRPTLRRGRENRAAFAFLAPWLLGAALLTAGPMLASLFLSMTDFDLLSTPSWVGLDNYERMFTDDPRYLASIKVTTMYVLISVPLSVTVALLVAVLLNQKVRALGFFRSAYYLPSLLGGSVAIAILWRQIFGNDGLINNILALVGIDGPGWISTPEYAIWALIFLHVWQFGSPMVIFLAGLKQIPPELKEAAAVDGAGAIRTFAVITLPLLTPLILFNLVMQTIVSFQAFAPAFIISGGTGGPVNSTLFYTLYIYLEGFGNYRMGYASAMAWVLLLIIGVFTAFMFLTSRRWVHYQDGRDT</sequence>
<name>A0A1H5DHE7_9MICO</name>
<dbReference type="EMBL" id="FNTX01000001">
    <property type="protein sequence ID" value="SED78198.1"/>
    <property type="molecule type" value="Genomic_DNA"/>
</dbReference>
<feature type="transmembrane region" description="Helical" evidence="7">
    <location>
        <begin position="28"/>
        <end position="52"/>
    </location>
</feature>
<organism evidence="9 10">
    <name type="scientific">Ruania alba</name>
    <dbReference type="NCBI Taxonomy" id="648782"/>
    <lineage>
        <taxon>Bacteria</taxon>
        <taxon>Bacillati</taxon>
        <taxon>Actinomycetota</taxon>
        <taxon>Actinomycetes</taxon>
        <taxon>Micrococcales</taxon>
        <taxon>Ruaniaceae</taxon>
        <taxon>Ruania</taxon>
    </lineage>
</organism>
<keyword evidence="3" id="KW-1003">Cell membrane</keyword>
<dbReference type="InterPro" id="IPR000515">
    <property type="entry name" value="MetI-like"/>
</dbReference>
<evidence type="ECO:0000256" key="2">
    <source>
        <dbReference type="ARBA" id="ARBA00022448"/>
    </source>
</evidence>
<feature type="transmembrane region" description="Helical" evidence="7">
    <location>
        <begin position="122"/>
        <end position="140"/>
    </location>
</feature>
<keyword evidence="2 7" id="KW-0813">Transport</keyword>
<dbReference type="InterPro" id="IPR051393">
    <property type="entry name" value="ABC_transporter_permease"/>
</dbReference>
<proteinExistence type="inferred from homology"/>
<dbReference type="Proteomes" id="UP000199220">
    <property type="component" value="Unassembled WGS sequence"/>
</dbReference>
<feature type="transmembrane region" description="Helical" evidence="7">
    <location>
        <begin position="246"/>
        <end position="269"/>
    </location>
</feature>
<keyword evidence="10" id="KW-1185">Reference proteome</keyword>
<dbReference type="RefSeq" id="WP_089771689.1">
    <property type="nucleotide sequence ID" value="NZ_FNTX01000001.1"/>
</dbReference>
<feature type="transmembrane region" description="Helical" evidence="7">
    <location>
        <begin position="90"/>
        <end position="110"/>
    </location>
</feature>
<feature type="transmembrane region" description="Helical" evidence="7">
    <location>
        <begin position="281"/>
        <end position="300"/>
    </location>
</feature>
<evidence type="ECO:0000259" key="8">
    <source>
        <dbReference type="PROSITE" id="PS50928"/>
    </source>
</evidence>
<protein>
    <submittedName>
        <fullName evidence="9">Carbohydrate ABC transporter membrane protein 1, CUT1 family</fullName>
    </submittedName>
</protein>
<evidence type="ECO:0000256" key="5">
    <source>
        <dbReference type="ARBA" id="ARBA00022989"/>
    </source>
</evidence>
<dbReference type="Gene3D" id="1.10.3720.10">
    <property type="entry name" value="MetI-like"/>
    <property type="match status" value="1"/>
</dbReference>
<reference evidence="10" key="1">
    <citation type="submission" date="2016-10" db="EMBL/GenBank/DDBJ databases">
        <authorList>
            <person name="Varghese N."/>
            <person name="Submissions S."/>
        </authorList>
    </citation>
    <scope>NUCLEOTIDE SEQUENCE [LARGE SCALE GENOMIC DNA]</scope>
    <source>
        <strain evidence="10">DSM 21368</strain>
    </source>
</reference>
<evidence type="ECO:0000256" key="7">
    <source>
        <dbReference type="RuleBase" id="RU363032"/>
    </source>
</evidence>
<evidence type="ECO:0000256" key="3">
    <source>
        <dbReference type="ARBA" id="ARBA00022475"/>
    </source>
</evidence>
<evidence type="ECO:0000313" key="9">
    <source>
        <dbReference type="EMBL" id="SED78198.1"/>
    </source>
</evidence>
<accession>A0A1H5DHE7</accession>
<keyword evidence="4 7" id="KW-0812">Transmembrane</keyword>
<dbReference type="PANTHER" id="PTHR30193:SF1">
    <property type="entry name" value="ABC TRANSPORTER PERMEASE PROTEIN YESP-RELATED"/>
    <property type="match status" value="1"/>
</dbReference>
<dbReference type="CDD" id="cd06261">
    <property type="entry name" value="TM_PBP2"/>
    <property type="match status" value="1"/>
</dbReference>
<dbReference type="GO" id="GO:0005886">
    <property type="term" value="C:plasma membrane"/>
    <property type="evidence" value="ECO:0007669"/>
    <property type="project" value="UniProtKB-SubCell"/>
</dbReference>
<dbReference type="GO" id="GO:0055085">
    <property type="term" value="P:transmembrane transport"/>
    <property type="evidence" value="ECO:0007669"/>
    <property type="project" value="InterPro"/>
</dbReference>
<dbReference type="Pfam" id="PF00528">
    <property type="entry name" value="BPD_transp_1"/>
    <property type="match status" value="1"/>
</dbReference>
<keyword evidence="5 7" id="KW-1133">Transmembrane helix</keyword>
<gene>
    <name evidence="9" type="ORF">SAMN04488554_0679</name>
</gene>
<keyword evidence="6 7" id="KW-0472">Membrane</keyword>
<dbReference type="PROSITE" id="PS50928">
    <property type="entry name" value="ABC_TM1"/>
    <property type="match status" value="1"/>
</dbReference>
<dbReference type="SUPFAM" id="SSF161098">
    <property type="entry name" value="MetI-like"/>
    <property type="match status" value="1"/>
</dbReference>
<feature type="transmembrane region" description="Helical" evidence="7">
    <location>
        <begin position="170"/>
        <end position="194"/>
    </location>
</feature>